<dbReference type="RefSeq" id="WP_165909989.1">
    <property type="nucleotide sequence ID" value="NZ_JBHUNN010000002.1"/>
</dbReference>
<reference evidence="7 8" key="1">
    <citation type="submission" date="2019-03" db="EMBL/GenBank/DDBJ databases">
        <title>Genomic Encyclopedia of Type Strains, Phase IV (KMG-IV): sequencing the most valuable type-strain genomes for metagenomic binning, comparative biology and taxonomic classification.</title>
        <authorList>
            <person name="Goeker M."/>
        </authorList>
    </citation>
    <scope>NUCLEOTIDE SEQUENCE [LARGE SCALE GENOMIC DNA]</scope>
    <source>
        <strain evidence="7 8">DSM 22958</strain>
    </source>
</reference>
<dbReference type="InterPro" id="IPR010445">
    <property type="entry name" value="LapA_dom"/>
</dbReference>
<dbReference type="AlphaFoldDB" id="A0A4R2GR83"/>
<evidence type="ECO:0000259" key="6">
    <source>
        <dbReference type="Pfam" id="PF06305"/>
    </source>
</evidence>
<keyword evidence="1" id="KW-1003">Cell membrane</keyword>
<dbReference type="Proteomes" id="UP000294881">
    <property type="component" value="Unassembled WGS sequence"/>
</dbReference>
<accession>A0A4R2GR83</accession>
<keyword evidence="4 5" id="KW-0472">Membrane</keyword>
<dbReference type="GO" id="GO:0005886">
    <property type="term" value="C:plasma membrane"/>
    <property type="evidence" value="ECO:0007669"/>
    <property type="project" value="InterPro"/>
</dbReference>
<keyword evidence="2 5" id="KW-0812">Transmembrane</keyword>
<feature type="domain" description="Lipopolysaccharide assembly protein A" evidence="6">
    <location>
        <begin position="25"/>
        <end position="91"/>
    </location>
</feature>
<sequence length="109" mass="11459">MATFVKYLVLAPLIIVLALIAVANRAPVTFSLDPFAAGAPSVGFSAPLYVIVLGAVAVGVALGGFASWLVQGRHRRAARANRKQVERLEAEAVRLRAQAGVPAAQQLVR</sequence>
<dbReference type="EMBL" id="SLWL01000009">
    <property type="protein sequence ID" value="TCO12491.1"/>
    <property type="molecule type" value="Genomic_DNA"/>
</dbReference>
<evidence type="ECO:0000256" key="4">
    <source>
        <dbReference type="ARBA" id="ARBA00023136"/>
    </source>
</evidence>
<feature type="transmembrane region" description="Helical" evidence="5">
    <location>
        <begin position="49"/>
        <end position="70"/>
    </location>
</feature>
<keyword evidence="3 5" id="KW-1133">Transmembrane helix</keyword>
<name>A0A4R2GR83_9HYPH</name>
<evidence type="ECO:0000256" key="3">
    <source>
        <dbReference type="ARBA" id="ARBA00022989"/>
    </source>
</evidence>
<evidence type="ECO:0000313" key="8">
    <source>
        <dbReference type="Proteomes" id="UP000294881"/>
    </source>
</evidence>
<evidence type="ECO:0000256" key="2">
    <source>
        <dbReference type="ARBA" id="ARBA00022692"/>
    </source>
</evidence>
<protein>
    <submittedName>
        <fullName evidence="7">Uncharacterized protein DUF1049</fullName>
    </submittedName>
</protein>
<gene>
    <name evidence="7" type="ORF">EV666_109139</name>
</gene>
<evidence type="ECO:0000256" key="5">
    <source>
        <dbReference type="SAM" id="Phobius"/>
    </source>
</evidence>
<proteinExistence type="predicted"/>
<evidence type="ECO:0000313" key="7">
    <source>
        <dbReference type="EMBL" id="TCO12491.1"/>
    </source>
</evidence>
<evidence type="ECO:0000256" key="1">
    <source>
        <dbReference type="ARBA" id="ARBA00022475"/>
    </source>
</evidence>
<keyword evidence="8" id="KW-1185">Reference proteome</keyword>
<comment type="caution">
    <text evidence="7">The sequence shown here is derived from an EMBL/GenBank/DDBJ whole genome shotgun (WGS) entry which is preliminary data.</text>
</comment>
<dbReference type="Pfam" id="PF06305">
    <property type="entry name" value="LapA_dom"/>
    <property type="match status" value="1"/>
</dbReference>
<organism evidence="7 8">
    <name type="scientific">Camelimonas lactis</name>
    <dbReference type="NCBI Taxonomy" id="659006"/>
    <lineage>
        <taxon>Bacteria</taxon>
        <taxon>Pseudomonadati</taxon>
        <taxon>Pseudomonadota</taxon>
        <taxon>Alphaproteobacteria</taxon>
        <taxon>Hyphomicrobiales</taxon>
        <taxon>Chelatococcaceae</taxon>
        <taxon>Camelimonas</taxon>
    </lineage>
</organism>